<dbReference type="GO" id="GO:0003700">
    <property type="term" value="F:DNA-binding transcription factor activity"/>
    <property type="evidence" value="ECO:0007669"/>
    <property type="project" value="InterPro"/>
</dbReference>
<dbReference type="EMBL" id="OBEG01000001">
    <property type="protein sequence ID" value="SNY80013.1"/>
    <property type="molecule type" value="Genomic_DNA"/>
</dbReference>
<reference evidence="6 7" key="1">
    <citation type="submission" date="2017-09" db="EMBL/GenBank/DDBJ databases">
        <authorList>
            <person name="Ehlers B."/>
            <person name="Leendertz F.H."/>
        </authorList>
    </citation>
    <scope>NUCLEOTIDE SEQUENCE [LARGE SCALE GENOMIC DNA]</scope>
    <source>
        <strain evidence="6 7">DSM 45537</strain>
    </source>
</reference>
<keyword evidence="2 6" id="KW-0238">DNA-binding</keyword>
<evidence type="ECO:0000259" key="5">
    <source>
        <dbReference type="PROSITE" id="PS50995"/>
    </source>
</evidence>
<dbReference type="InterPro" id="IPR023187">
    <property type="entry name" value="Tscrpt_reg_MarR-type_CS"/>
</dbReference>
<evidence type="ECO:0000313" key="6">
    <source>
        <dbReference type="EMBL" id="SNY80013.1"/>
    </source>
</evidence>
<dbReference type="PROSITE" id="PS01117">
    <property type="entry name" value="HTH_MARR_1"/>
    <property type="match status" value="1"/>
</dbReference>
<dbReference type="STRING" id="1379680.GCA_001612615_01265"/>
<dbReference type="PANTHER" id="PTHR39515:SF2">
    <property type="entry name" value="HTH-TYPE TRANSCRIPTIONAL REGULATOR RV0880"/>
    <property type="match status" value="1"/>
</dbReference>
<keyword evidence="3" id="KW-0804">Transcription</keyword>
<dbReference type="InterPro" id="IPR036390">
    <property type="entry name" value="WH_DNA-bd_sf"/>
</dbReference>
<dbReference type="OrthoDB" id="4311144at2"/>
<dbReference type="PANTHER" id="PTHR39515">
    <property type="entry name" value="CONSERVED PROTEIN"/>
    <property type="match status" value="1"/>
</dbReference>
<evidence type="ECO:0000313" key="7">
    <source>
        <dbReference type="Proteomes" id="UP000219565"/>
    </source>
</evidence>
<feature type="domain" description="HTH marR-type" evidence="5">
    <location>
        <begin position="8"/>
        <end position="139"/>
    </location>
</feature>
<protein>
    <submittedName>
        <fullName evidence="6">DNA-binding transcriptional regulator, MarR family</fullName>
    </submittedName>
</protein>
<dbReference type="RefSeq" id="WP_097244379.1">
    <property type="nucleotide sequence ID" value="NZ_JAMTCV010000006.1"/>
</dbReference>
<dbReference type="AlphaFoldDB" id="A0A285L6C4"/>
<name>A0A285L6C4_9NOCA</name>
<dbReference type="SMART" id="SM00347">
    <property type="entry name" value="HTH_MARR"/>
    <property type="match status" value="1"/>
</dbReference>
<dbReference type="Pfam" id="PF01047">
    <property type="entry name" value="MarR"/>
    <property type="match status" value="1"/>
</dbReference>
<proteinExistence type="predicted"/>
<dbReference type="InterPro" id="IPR036388">
    <property type="entry name" value="WH-like_DNA-bd_sf"/>
</dbReference>
<evidence type="ECO:0000256" key="1">
    <source>
        <dbReference type="ARBA" id="ARBA00023015"/>
    </source>
</evidence>
<feature type="region of interest" description="Disordered" evidence="4">
    <location>
        <begin position="142"/>
        <end position="165"/>
    </location>
</feature>
<evidence type="ECO:0000256" key="3">
    <source>
        <dbReference type="ARBA" id="ARBA00023163"/>
    </source>
</evidence>
<dbReference type="PROSITE" id="PS50995">
    <property type="entry name" value="HTH_MARR_2"/>
    <property type="match status" value="1"/>
</dbReference>
<dbReference type="GO" id="GO:0003677">
    <property type="term" value="F:DNA binding"/>
    <property type="evidence" value="ECO:0007669"/>
    <property type="project" value="UniProtKB-KW"/>
</dbReference>
<dbReference type="InterPro" id="IPR052526">
    <property type="entry name" value="HTH-type_Bedaq_tolerance"/>
</dbReference>
<dbReference type="SUPFAM" id="SSF46785">
    <property type="entry name" value="Winged helix' DNA-binding domain"/>
    <property type="match status" value="1"/>
</dbReference>
<keyword evidence="7" id="KW-1185">Reference proteome</keyword>
<dbReference type="PRINTS" id="PR00598">
    <property type="entry name" value="HTHMARR"/>
</dbReference>
<dbReference type="Proteomes" id="UP000219565">
    <property type="component" value="Unassembled WGS sequence"/>
</dbReference>
<evidence type="ECO:0000256" key="2">
    <source>
        <dbReference type="ARBA" id="ARBA00023125"/>
    </source>
</evidence>
<dbReference type="Gene3D" id="1.10.10.10">
    <property type="entry name" value="Winged helix-like DNA-binding domain superfamily/Winged helix DNA-binding domain"/>
    <property type="match status" value="1"/>
</dbReference>
<dbReference type="InterPro" id="IPR000835">
    <property type="entry name" value="HTH_MarR-typ"/>
</dbReference>
<organism evidence="6 7">
    <name type="scientific">Nocardia amikacinitolerans</name>
    <dbReference type="NCBI Taxonomy" id="756689"/>
    <lineage>
        <taxon>Bacteria</taxon>
        <taxon>Bacillati</taxon>
        <taxon>Actinomycetota</taxon>
        <taxon>Actinomycetes</taxon>
        <taxon>Mycobacteriales</taxon>
        <taxon>Nocardiaceae</taxon>
        <taxon>Nocardia</taxon>
    </lineage>
</organism>
<evidence type="ECO:0000256" key="4">
    <source>
        <dbReference type="SAM" id="MobiDB-lite"/>
    </source>
</evidence>
<keyword evidence="1" id="KW-0805">Transcription regulation</keyword>
<gene>
    <name evidence="6" type="ORF">SAMN04244553_1795</name>
</gene>
<accession>A0A285L6C4</accession>
<sequence>MPVSPDTAQSLIKELYLIGRAIRIALLHPEEGQLLPGGIGVLGTLESKGPCRQGDLAIDLCISASALSRHVTELVAAGYIGRDADPSDGRATVIQVTDEGRDLLGRVRASRARGLQTALADWSEDEAEQACDSVRKLRNSLATHAQHAGTAHPQPVSKESQGADV</sequence>